<name>A0A0B7BVJ9_9EUPU</name>
<reference evidence="1" key="1">
    <citation type="submission" date="2014-12" db="EMBL/GenBank/DDBJ databases">
        <title>Insight into the proteome of Arion vulgaris.</title>
        <authorList>
            <person name="Aradska J."/>
            <person name="Bulat T."/>
            <person name="Smidak R."/>
            <person name="Sarate P."/>
            <person name="Gangsoo J."/>
            <person name="Sialana F."/>
            <person name="Bilban M."/>
            <person name="Lubec G."/>
        </authorList>
    </citation>
    <scope>NUCLEOTIDE SEQUENCE</scope>
    <source>
        <tissue evidence="1">Skin</tissue>
    </source>
</reference>
<gene>
    <name evidence="1" type="primary">ORF214028</name>
</gene>
<accession>A0A0B7BVJ9</accession>
<protein>
    <submittedName>
        <fullName evidence="1">Uncharacterized protein</fullName>
    </submittedName>
</protein>
<proteinExistence type="predicted"/>
<feature type="non-terminal residue" evidence="1">
    <location>
        <position position="1"/>
    </location>
</feature>
<evidence type="ECO:0000313" key="1">
    <source>
        <dbReference type="EMBL" id="CEK96927.1"/>
    </source>
</evidence>
<dbReference type="EMBL" id="HACG01050062">
    <property type="protein sequence ID" value="CEK96927.1"/>
    <property type="molecule type" value="Transcribed_RNA"/>
</dbReference>
<organism evidence="1">
    <name type="scientific">Arion vulgaris</name>
    <dbReference type="NCBI Taxonomy" id="1028688"/>
    <lineage>
        <taxon>Eukaryota</taxon>
        <taxon>Metazoa</taxon>
        <taxon>Spiralia</taxon>
        <taxon>Lophotrochozoa</taxon>
        <taxon>Mollusca</taxon>
        <taxon>Gastropoda</taxon>
        <taxon>Heterobranchia</taxon>
        <taxon>Euthyneura</taxon>
        <taxon>Panpulmonata</taxon>
        <taxon>Eupulmonata</taxon>
        <taxon>Stylommatophora</taxon>
        <taxon>Helicina</taxon>
        <taxon>Arionoidea</taxon>
        <taxon>Arionidae</taxon>
        <taxon>Arion</taxon>
    </lineage>
</organism>
<dbReference type="AlphaFoldDB" id="A0A0B7BVJ9"/>
<sequence>FGTRGEHLASTLQRQSICNDESQLAGTASVVCPGTSCSLFSCFREENEFKLNFMGRCKQFVSYELDFYTKCLPGDTSRWKKLGGYGIFVSKDW</sequence>